<evidence type="ECO:0000313" key="3">
    <source>
        <dbReference type="Proteomes" id="UP001321760"/>
    </source>
</evidence>
<dbReference type="Pfam" id="PF06985">
    <property type="entry name" value="HET"/>
    <property type="match status" value="1"/>
</dbReference>
<reference evidence="2" key="2">
    <citation type="submission" date="2023-05" db="EMBL/GenBank/DDBJ databases">
        <authorList>
            <consortium name="Lawrence Berkeley National Laboratory"/>
            <person name="Steindorff A."/>
            <person name="Hensen N."/>
            <person name="Bonometti L."/>
            <person name="Westerberg I."/>
            <person name="Brannstrom I.O."/>
            <person name="Guillou S."/>
            <person name="Cros-Aarteil S."/>
            <person name="Calhoun S."/>
            <person name="Haridas S."/>
            <person name="Kuo A."/>
            <person name="Mondo S."/>
            <person name="Pangilinan J."/>
            <person name="Riley R."/>
            <person name="Labutti K."/>
            <person name="Andreopoulos B."/>
            <person name="Lipzen A."/>
            <person name="Chen C."/>
            <person name="Yanf M."/>
            <person name="Daum C."/>
            <person name="Ng V."/>
            <person name="Clum A."/>
            <person name="Ohm R."/>
            <person name="Martin F."/>
            <person name="Silar P."/>
            <person name="Natvig D."/>
            <person name="Lalanne C."/>
            <person name="Gautier V."/>
            <person name="Ament-Velasquez S.L."/>
            <person name="Kruys A."/>
            <person name="Hutchinson M.I."/>
            <person name="Powell A.J."/>
            <person name="Barry K."/>
            <person name="Miller A.N."/>
            <person name="Grigoriev I.V."/>
            <person name="Debuchy R."/>
            <person name="Gladieux P."/>
            <person name="Thoren M.H."/>
            <person name="Johannesson H."/>
        </authorList>
    </citation>
    <scope>NUCLEOTIDE SEQUENCE</scope>
    <source>
        <strain evidence="2">PSN243</strain>
    </source>
</reference>
<dbReference type="PANTHER" id="PTHR33112:SF16">
    <property type="entry name" value="HETEROKARYON INCOMPATIBILITY DOMAIN-CONTAINING PROTEIN"/>
    <property type="match status" value="1"/>
</dbReference>
<dbReference type="InterPro" id="IPR010730">
    <property type="entry name" value="HET"/>
</dbReference>
<protein>
    <recommendedName>
        <fullName evidence="1">Heterokaryon incompatibility domain-containing protein</fullName>
    </recommendedName>
</protein>
<organism evidence="2 3">
    <name type="scientific">Podospora aff. communis PSN243</name>
    <dbReference type="NCBI Taxonomy" id="3040156"/>
    <lineage>
        <taxon>Eukaryota</taxon>
        <taxon>Fungi</taxon>
        <taxon>Dikarya</taxon>
        <taxon>Ascomycota</taxon>
        <taxon>Pezizomycotina</taxon>
        <taxon>Sordariomycetes</taxon>
        <taxon>Sordariomycetidae</taxon>
        <taxon>Sordariales</taxon>
        <taxon>Podosporaceae</taxon>
        <taxon>Podospora</taxon>
    </lineage>
</organism>
<name>A0AAV9GNC8_9PEZI</name>
<dbReference type="PANTHER" id="PTHR33112">
    <property type="entry name" value="DOMAIN PROTEIN, PUTATIVE-RELATED"/>
    <property type="match status" value="1"/>
</dbReference>
<keyword evidence="3" id="KW-1185">Reference proteome</keyword>
<dbReference type="Proteomes" id="UP001321760">
    <property type="component" value="Unassembled WGS sequence"/>
</dbReference>
<evidence type="ECO:0000313" key="2">
    <source>
        <dbReference type="EMBL" id="KAK4449846.1"/>
    </source>
</evidence>
<feature type="domain" description="Heterokaryon incompatibility" evidence="1">
    <location>
        <begin position="24"/>
        <end position="126"/>
    </location>
</feature>
<sequence length="432" mass="48113">MFHVVADNGVTICLEETGGRTGAYICVSHRWVEGKTVVCATTSSNYSERRAGTSFEALPNIFGDVFNLAAQLDIEFVWIDSLCIIQDSFDDWKSESLRMGGYYQQSRFTVAATASTERAADGLFSAKTRPASFRLAQLPYFDTGWTLYQMKPNTLRTAWERAVEAYSRTQFTKPTEDRIIALSGVAGEFQAALQSVDEDNKLNKFVSGTHQRLSTFPTWSWAFIYTQVNWDHGRKYSWSPASICRVRKVVMTPPSCVGQLDAATLDISSTAAEATDELVVASYGHDNSQQGQLRATAIQENFAVLYLSGRLHPIHVGPLLEEEKQISPHASPATLITPAGWASIEHPDLQDAAAIQSGGLIYALFVLLDYDVEVGFLFFGNLLPRHTVYQVLLLRRVDRLLDGFERVDVGRLFGPEAQTAFRTARERIVKLV</sequence>
<reference evidence="2" key="1">
    <citation type="journal article" date="2023" name="Mol. Phylogenet. Evol.">
        <title>Genome-scale phylogeny and comparative genomics of the fungal order Sordariales.</title>
        <authorList>
            <person name="Hensen N."/>
            <person name="Bonometti L."/>
            <person name="Westerberg I."/>
            <person name="Brannstrom I.O."/>
            <person name="Guillou S."/>
            <person name="Cros-Aarteil S."/>
            <person name="Calhoun S."/>
            <person name="Haridas S."/>
            <person name="Kuo A."/>
            <person name="Mondo S."/>
            <person name="Pangilinan J."/>
            <person name="Riley R."/>
            <person name="LaButti K."/>
            <person name="Andreopoulos B."/>
            <person name="Lipzen A."/>
            <person name="Chen C."/>
            <person name="Yan M."/>
            <person name="Daum C."/>
            <person name="Ng V."/>
            <person name="Clum A."/>
            <person name="Steindorff A."/>
            <person name="Ohm R.A."/>
            <person name="Martin F."/>
            <person name="Silar P."/>
            <person name="Natvig D.O."/>
            <person name="Lalanne C."/>
            <person name="Gautier V."/>
            <person name="Ament-Velasquez S.L."/>
            <person name="Kruys A."/>
            <person name="Hutchinson M.I."/>
            <person name="Powell A.J."/>
            <person name="Barry K."/>
            <person name="Miller A.N."/>
            <person name="Grigoriev I.V."/>
            <person name="Debuchy R."/>
            <person name="Gladieux P."/>
            <person name="Hiltunen Thoren M."/>
            <person name="Johannesson H."/>
        </authorList>
    </citation>
    <scope>NUCLEOTIDE SEQUENCE</scope>
    <source>
        <strain evidence="2">PSN243</strain>
    </source>
</reference>
<dbReference type="AlphaFoldDB" id="A0AAV9GNC8"/>
<accession>A0AAV9GNC8</accession>
<proteinExistence type="predicted"/>
<dbReference type="EMBL" id="MU865935">
    <property type="protein sequence ID" value="KAK4449846.1"/>
    <property type="molecule type" value="Genomic_DNA"/>
</dbReference>
<gene>
    <name evidence="2" type="ORF">QBC34DRAFT_448567</name>
</gene>
<comment type="caution">
    <text evidence="2">The sequence shown here is derived from an EMBL/GenBank/DDBJ whole genome shotgun (WGS) entry which is preliminary data.</text>
</comment>
<evidence type="ECO:0000259" key="1">
    <source>
        <dbReference type="Pfam" id="PF06985"/>
    </source>
</evidence>